<reference evidence="1" key="2">
    <citation type="journal article" date="2023" name="IMA Fungus">
        <title>Comparative genomic study of the Penicillium genus elucidates a diverse pangenome and 15 lateral gene transfer events.</title>
        <authorList>
            <person name="Petersen C."/>
            <person name="Sorensen T."/>
            <person name="Nielsen M.R."/>
            <person name="Sondergaard T.E."/>
            <person name="Sorensen J.L."/>
            <person name="Fitzpatrick D.A."/>
            <person name="Frisvad J.C."/>
            <person name="Nielsen K.L."/>
        </authorList>
    </citation>
    <scope>NUCLEOTIDE SEQUENCE</scope>
    <source>
        <strain evidence="1">IBT 29677</strain>
    </source>
</reference>
<proteinExistence type="predicted"/>
<organism evidence="1 2">
    <name type="scientific">Penicillium cosmopolitanum</name>
    <dbReference type="NCBI Taxonomy" id="1131564"/>
    <lineage>
        <taxon>Eukaryota</taxon>
        <taxon>Fungi</taxon>
        <taxon>Dikarya</taxon>
        <taxon>Ascomycota</taxon>
        <taxon>Pezizomycotina</taxon>
        <taxon>Eurotiomycetes</taxon>
        <taxon>Eurotiomycetidae</taxon>
        <taxon>Eurotiales</taxon>
        <taxon>Aspergillaceae</taxon>
        <taxon>Penicillium</taxon>
    </lineage>
</organism>
<reference evidence="1" key="1">
    <citation type="submission" date="2022-12" db="EMBL/GenBank/DDBJ databases">
        <authorList>
            <person name="Petersen C."/>
        </authorList>
    </citation>
    <scope>NUCLEOTIDE SEQUENCE</scope>
    <source>
        <strain evidence="1">IBT 29677</strain>
    </source>
</reference>
<accession>A0A9W9SDY3</accession>
<evidence type="ECO:0000313" key="2">
    <source>
        <dbReference type="Proteomes" id="UP001147747"/>
    </source>
</evidence>
<evidence type="ECO:0000313" key="1">
    <source>
        <dbReference type="EMBL" id="KAJ5376848.1"/>
    </source>
</evidence>
<gene>
    <name evidence="1" type="ORF">N7509_013734</name>
</gene>
<comment type="caution">
    <text evidence="1">The sequence shown here is derived from an EMBL/GenBank/DDBJ whole genome shotgun (WGS) entry which is preliminary data.</text>
</comment>
<dbReference type="EMBL" id="JAPZBU010000012">
    <property type="protein sequence ID" value="KAJ5376848.1"/>
    <property type="molecule type" value="Genomic_DNA"/>
</dbReference>
<dbReference type="AlphaFoldDB" id="A0A9W9SDY3"/>
<sequence>MSIKDQKSQVGQGQGQRRCDEAASNEALHYDYIAIAVDQAKCRKVNAGRLAKWWETGASVEGSLSTADDPQLNRMASMLGSDQTTEVDKIGSWPAQRLALCFFPAPLRLRFGGEQILVEERPVGLGGEETLRYAVSCRSTTGRFRRRSQAPSRRFCMPIVGRRWAVPRYDQL</sequence>
<dbReference type="OrthoDB" id="10414488at2759"/>
<keyword evidence="2" id="KW-1185">Reference proteome</keyword>
<dbReference type="Proteomes" id="UP001147747">
    <property type="component" value="Unassembled WGS sequence"/>
</dbReference>
<name>A0A9W9SDY3_9EURO</name>
<dbReference type="GeneID" id="81377351"/>
<dbReference type="RefSeq" id="XP_056481878.1">
    <property type="nucleotide sequence ID" value="XM_056638371.1"/>
</dbReference>
<protein>
    <submittedName>
        <fullName evidence="1">Uncharacterized protein</fullName>
    </submittedName>
</protein>